<dbReference type="InterPro" id="IPR039426">
    <property type="entry name" value="TonB-dep_rcpt-like"/>
</dbReference>
<dbReference type="Pfam" id="PF07715">
    <property type="entry name" value="Plug"/>
    <property type="match status" value="1"/>
</dbReference>
<dbReference type="InterPro" id="IPR023996">
    <property type="entry name" value="TonB-dep_OMP_SusC/RagA"/>
</dbReference>
<reference evidence="12 13" key="1">
    <citation type="submission" date="2016-11" db="EMBL/GenBank/DDBJ databases">
        <authorList>
            <person name="Jaros S."/>
            <person name="Januszkiewicz K."/>
            <person name="Wedrychowicz H."/>
        </authorList>
    </citation>
    <scope>NUCLEOTIDE SEQUENCE [LARGE SCALE GENOMIC DNA]</scope>
    <source>
        <strain evidence="12 13">DSM 18119</strain>
    </source>
</reference>
<dbReference type="PROSITE" id="PS52016">
    <property type="entry name" value="TONB_DEPENDENT_REC_3"/>
    <property type="match status" value="1"/>
</dbReference>
<dbReference type="Proteomes" id="UP000184048">
    <property type="component" value="Unassembled WGS sequence"/>
</dbReference>
<evidence type="ECO:0000259" key="11">
    <source>
        <dbReference type="Pfam" id="PF07715"/>
    </source>
</evidence>
<keyword evidence="2 8" id="KW-0813">Transport</keyword>
<keyword evidence="13" id="KW-1185">Reference proteome</keyword>
<feature type="domain" description="TonB-dependent receptor plug" evidence="11">
    <location>
        <begin position="108"/>
        <end position="225"/>
    </location>
</feature>
<dbReference type="InterPro" id="IPR023997">
    <property type="entry name" value="TonB-dep_OMP_SusC/RagA_CS"/>
</dbReference>
<evidence type="ECO:0000256" key="4">
    <source>
        <dbReference type="ARBA" id="ARBA00022692"/>
    </source>
</evidence>
<feature type="domain" description="TonB-dependent receptor-like beta-barrel" evidence="10">
    <location>
        <begin position="417"/>
        <end position="996"/>
    </location>
</feature>
<dbReference type="NCBIfam" id="TIGR04056">
    <property type="entry name" value="OMP_RagA_SusC"/>
    <property type="match status" value="1"/>
</dbReference>
<protein>
    <submittedName>
        <fullName evidence="12">TonB-linked outer membrane protein, SusC/RagA family</fullName>
    </submittedName>
</protein>
<evidence type="ECO:0000256" key="1">
    <source>
        <dbReference type="ARBA" id="ARBA00004571"/>
    </source>
</evidence>
<keyword evidence="3 8" id="KW-1134">Transmembrane beta strand</keyword>
<accession>A0A1M5D597</accession>
<comment type="similarity">
    <text evidence="8 9">Belongs to the TonB-dependent receptor family.</text>
</comment>
<keyword evidence="4 8" id="KW-0812">Transmembrane</keyword>
<proteinExistence type="inferred from homology"/>
<keyword evidence="7 8" id="KW-0998">Cell outer membrane</keyword>
<dbReference type="STRING" id="1121884.SAMN02745131_03116"/>
<name>A0A1M5D597_9BACT</name>
<dbReference type="GO" id="GO:0009279">
    <property type="term" value="C:cell outer membrane"/>
    <property type="evidence" value="ECO:0007669"/>
    <property type="project" value="UniProtKB-SubCell"/>
</dbReference>
<dbReference type="Pfam" id="PF00593">
    <property type="entry name" value="TonB_dep_Rec_b-barrel"/>
    <property type="match status" value="1"/>
</dbReference>
<evidence type="ECO:0000256" key="9">
    <source>
        <dbReference type="RuleBase" id="RU003357"/>
    </source>
</evidence>
<dbReference type="Gene3D" id="2.60.40.1120">
    <property type="entry name" value="Carboxypeptidase-like, regulatory domain"/>
    <property type="match status" value="1"/>
</dbReference>
<dbReference type="NCBIfam" id="TIGR04057">
    <property type="entry name" value="SusC_RagA_signa"/>
    <property type="match status" value="1"/>
</dbReference>
<dbReference type="SUPFAM" id="SSF56935">
    <property type="entry name" value="Porins"/>
    <property type="match status" value="1"/>
</dbReference>
<dbReference type="InterPro" id="IPR000531">
    <property type="entry name" value="Beta-barrel_TonB"/>
</dbReference>
<evidence type="ECO:0000259" key="10">
    <source>
        <dbReference type="Pfam" id="PF00593"/>
    </source>
</evidence>
<dbReference type="InterPro" id="IPR008969">
    <property type="entry name" value="CarboxyPept-like_regulatory"/>
</dbReference>
<dbReference type="Pfam" id="PF13715">
    <property type="entry name" value="CarbopepD_reg_2"/>
    <property type="match status" value="1"/>
</dbReference>
<evidence type="ECO:0000256" key="5">
    <source>
        <dbReference type="ARBA" id="ARBA00023077"/>
    </source>
</evidence>
<dbReference type="InterPro" id="IPR012910">
    <property type="entry name" value="Plug_dom"/>
</dbReference>
<evidence type="ECO:0000256" key="2">
    <source>
        <dbReference type="ARBA" id="ARBA00022448"/>
    </source>
</evidence>
<evidence type="ECO:0000313" key="12">
    <source>
        <dbReference type="EMBL" id="SHF62166.1"/>
    </source>
</evidence>
<evidence type="ECO:0000256" key="8">
    <source>
        <dbReference type="PROSITE-ProRule" id="PRU01360"/>
    </source>
</evidence>
<dbReference type="InterPro" id="IPR037066">
    <property type="entry name" value="Plug_dom_sf"/>
</dbReference>
<evidence type="ECO:0000256" key="6">
    <source>
        <dbReference type="ARBA" id="ARBA00023136"/>
    </source>
</evidence>
<comment type="subcellular location">
    <subcellularLocation>
        <location evidence="1 8">Cell outer membrane</location>
        <topology evidence="1 8">Multi-pass membrane protein</topology>
    </subcellularLocation>
</comment>
<evidence type="ECO:0000256" key="3">
    <source>
        <dbReference type="ARBA" id="ARBA00022452"/>
    </source>
</evidence>
<sequence>MMCFALMLFIIAWSQNRTVTGRVTDAQGKAVPYASVVIKGSSTGVSADENGNFTIQAPPNSVLVISAAGFQGNEVNIGDRTTVNSTLNAQSALTEVVVTALGQTRSKTKVGYATSTFNSEAITRAAPANALDALSGKIAGANISKTGGPGSSTKVVLRGYGVIGNNQPLYVVDGIPLNDSRFGSSDNVDFGNGLNDINPADIESISVLKGTAASSLYGSNAKNGAIMITTKRGRSGKLKVEYNGSVNFSKVGKLPEMQSIFGQGWGGIFVLPENGSWGPKMDGKTRAWGSIVDNSQLIKPFSFIDNNIRDFYNTGVETNNTIGLSGGNETSQFYFSYGNVVSDGVIPTKTDYYQRNTFALRTNSKFKDFALNSSFNYSNKKQNAPFTGQGGSDGGSIFEEILQIPVDIPITDFRDYKNKFFNVDNYFTPYAENPYYPLYENKNQQNSDRFFGDVDMNYAFTSKLSAQLRLGGDITNARTFGYKAVNAPSIGSWNKGGNTEGASRAADVGSVSELAQYVGAINGDFIVKYNTGITDDISLEALAGANYYQQDQKSSAASITDLFIPGVYNLSNSLNPPTATDFAQHRKRVGGYAQAILGYSNQVFLTLNARNDWSSTLPIDNNSIFYPGASLSWVVSQTLGLNNSTISLLKLRGSYGKTGSDADPYLVYPTLAIGNVGLGFGNLTFPFGGVTSFGISNTIGNLSLQPVITTEAEVGAEVRFFRNRLGLDVALYDKKTKGQIITVPIAPSTGYTGLVNNLGLVQNRGIELALDAKPLDMKDFTWSLTYTFSKNWNKLKSLTTGLDNVILNTAYDASLIGYPGKSLTGIYAPVPQYTSDGKIIVSSTTGMPIEAADKGFYGNAEYDYMMGMLNTFSYKGLQLSFSLDYRKGGHMYSGTADLLNFTGNAYNTTYNDRRPFIIPNSVVQTGTDANGKPTYEENTIVIDEGAYTDYWYPTQNKAGSYYDRIIEKSFFKLRDISLGYTLPSSWASRIRATTLSVSVYGRNFLLWTPQSNFYLDPEASNLGNDLASELGEFRTAPTSYQFGVALRASF</sequence>
<evidence type="ECO:0000256" key="7">
    <source>
        <dbReference type="ARBA" id="ARBA00023237"/>
    </source>
</evidence>
<dbReference type="Gene3D" id="2.170.130.10">
    <property type="entry name" value="TonB-dependent receptor, plug domain"/>
    <property type="match status" value="1"/>
</dbReference>
<dbReference type="SUPFAM" id="SSF49464">
    <property type="entry name" value="Carboxypeptidase regulatory domain-like"/>
    <property type="match status" value="1"/>
</dbReference>
<organism evidence="12 13">
    <name type="scientific">Flavisolibacter ginsengisoli DSM 18119</name>
    <dbReference type="NCBI Taxonomy" id="1121884"/>
    <lineage>
        <taxon>Bacteria</taxon>
        <taxon>Pseudomonadati</taxon>
        <taxon>Bacteroidota</taxon>
        <taxon>Chitinophagia</taxon>
        <taxon>Chitinophagales</taxon>
        <taxon>Chitinophagaceae</taxon>
        <taxon>Flavisolibacter</taxon>
    </lineage>
</organism>
<gene>
    <name evidence="12" type="ORF">SAMN02745131_03116</name>
</gene>
<dbReference type="EMBL" id="FQUU01000014">
    <property type="protein sequence ID" value="SHF62166.1"/>
    <property type="molecule type" value="Genomic_DNA"/>
</dbReference>
<keyword evidence="5 9" id="KW-0798">TonB box</keyword>
<keyword evidence="6 8" id="KW-0472">Membrane</keyword>
<dbReference type="InterPro" id="IPR036942">
    <property type="entry name" value="Beta-barrel_TonB_sf"/>
</dbReference>
<evidence type="ECO:0000313" key="13">
    <source>
        <dbReference type="Proteomes" id="UP000184048"/>
    </source>
</evidence>
<dbReference type="Gene3D" id="2.40.170.20">
    <property type="entry name" value="TonB-dependent receptor, beta-barrel domain"/>
    <property type="match status" value="1"/>
</dbReference>
<dbReference type="AlphaFoldDB" id="A0A1M5D597"/>